<protein>
    <submittedName>
        <fullName evidence="1">Uncharacterized protein</fullName>
    </submittedName>
</protein>
<evidence type="ECO:0000313" key="1">
    <source>
        <dbReference type="EMBL" id="KAI3359927.1"/>
    </source>
</evidence>
<accession>A0ACB8VWE3</accession>
<keyword evidence="2" id="KW-1185">Reference proteome</keyword>
<comment type="caution">
    <text evidence="1">The sequence shown here is derived from an EMBL/GenBank/DDBJ whole genome shotgun (WGS) entry which is preliminary data.</text>
</comment>
<gene>
    <name evidence="1" type="ORF">L3Q82_014279</name>
</gene>
<organism evidence="1 2">
    <name type="scientific">Scortum barcoo</name>
    <name type="common">barcoo grunter</name>
    <dbReference type="NCBI Taxonomy" id="214431"/>
    <lineage>
        <taxon>Eukaryota</taxon>
        <taxon>Metazoa</taxon>
        <taxon>Chordata</taxon>
        <taxon>Craniata</taxon>
        <taxon>Vertebrata</taxon>
        <taxon>Euteleostomi</taxon>
        <taxon>Actinopterygii</taxon>
        <taxon>Neopterygii</taxon>
        <taxon>Teleostei</taxon>
        <taxon>Neoteleostei</taxon>
        <taxon>Acanthomorphata</taxon>
        <taxon>Eupercaria</taxon>
        <taxon>Centrarchiformes</taxon>
        <taxon>Terapontoidei</taxon>
        <taxon>Terapontidae</taxon>
        <taxon>Scortum</taxon>
    </lineage>
</organism>
<dbReference type="EMBL" id="CM041547">
    <property type="protein sequence ID" value="KAI3359927.1"/>
    <property type="molecule type" value="Genomic_DNA"/>
</dbReference>
<sequence length="403" mass="43166">SLHIMAGVVAMASVIEDFDTQPCKKSRKDGGSPVVKTITNYFSPVPKPAEKPFSPPRSNNIMDYFSRKAPSSKEKTSSPDQLKDNCEAARHTDKHATPEAAPKQPPQKRSRKASKAARKLVEAETVSPAKEESCVIVEESYDAKDSTAEAVSSCGVLGSDTAALLLQLSAEACITAGKSESGATEPACVEQVEKDGHKDGSKCRNNVECKPQLDSIELSPILPSKNNVKPVKTASRNSQKRQQQEGKPSEPEEKEKESSLCDVSMEVNVDEASQLNSMVTVSFEEFVRSQSQDSGEEDIGAEQSKGDESKITTEADEMDTNQLDAPKAEDDVGPGGAPFQASPRTLTVQAEVHVVSPKQETAKAVGKMASIFNKRKGVTSPAEGASSPHVQAGNQLLLLRLTV</sequence>
<reference evidence="1" key="1">
    <citation type="submission" date="2022-04" db="EMBL/GenBank/DDBJ databases">
        <title>Jade perch genome.</title>
        <authorList>
            <person name="Chao B."/>
        </authorList>
    </citation>
    <scope>NUCLEOTIDE SEQUENCE</scope>
    <source>
        <strain evidence="1">CB-2022</strain>
    </source>
</reference>
<dbReference type="Proteomes" id="UP000831701">
    <property type="component" value="Chromosome 17"/>
</dbReference>
<feature type="non-terminal residue" evidence="1">
    <location>
        <position position="1"/>
    </location>
</feature>
<evidence type="ECO:0000313" key="2">
    <source>
        <dbReference type="Proteomes" id="UP000831701"/>
    </source>
</evidence>
<name>A0ACB8VWE3_9TELE</name>
<proteinExistence type="predicted"/>